<keyword evidence="9" id="KW-1185">Reference proteome</keyword>
<dbReference type="EMBL" id="AM180252">
    <property type="protein sequence ID" value="CAJ54760.1"/>
    <property type="molecule type" value="Genomic_DNA"/>
</dbReference>
<evidence type="ECO:0000259" key="6">
    <source>
        <dbReference type="PROSITE" id="PS51198"/>
    </source>
</evidence>
<dbReference type="CDD" id="cd18807">
    <property type="entry name" value="SF1_C_UvrD"/>
    <property type="match status" value="1"/>
</dbReference>
<evidence type="ECO:0000256" key="5">
    <source>
        <dbReference type="PROSITE-ProRule" id="PRU00560"/>
    </source>
</evidence>
<keyword evidence="3 5" id="KW-0347">Helicase</keyword>
<dbReference type="STRING" id="363253.LI0706"/>
<dbReference type="InterPro" id="IPR027417">
    <property type="entry name" value="P-loop_NTPase"/>
</dbReference>
<dbReference type="KEGG" id="lip:LI0706"/>
<dbReference type="eggNOG" id="COG0210">
    <property type="taxonomic scope" value="Bacteria"/>
</dbReference>
<dbReference type="Pfam" id="PF13361">
    <property type="entry name" value="UvrD_C"/>
    <property type="match status" value="2"/>
</dbReference>
<proteinExistence type="predicted"/>
<accession>Q1MQG7</accession>
<dbReference type="Pfam" id="PF00580">
    <property type="entry name" value="UvrD-helicase"/>
    <property type="match status" value="1"/>
</dbReference>
<feature type="domain" description="UvrD-like helicase C-terminal" evidence="7">
    <location>
        <begin position="773"/>
        <end position="1051"/>
    </location>
</feature>
<evidence type="ECO:0000256" key="1">
    <source>
        <dbReference type="ARBA" id="ARBA00022741"/>
    </source>
</evidence>
<dbReference type="InterPro" id="IPR014016">
    <property type="entry name" value="UvrD-like_ATP-bd"/>
</dbReference>
<dbReference type="PROSITE" id="PS51198">
    <property type="entry name" value="UVRD_HELICASE_ATP_BIND"/>
    <property type="match status" value="1"/>
</dbReference>
<dbReference type="OrthoDB" id="9810135at2"/>
<dbReference type="PANTHER" id="PTHR40084">
    <property type="entry name" value="PHOSPHOHYDROLASE, PHP FAMILY"/>
    <property type="match status" value="1"/>
</dbReference>
<dbReference type="Gene3D" id="3.40.50.300">
    <property type="entry name" value="P-loop containing nucleotide triphosphate hydrolases"/>
    <property type="match status" value="3"/>
</dbReference>
<dbReference type="AlphaFoldDB" id="Q1MQG7"/>
<dbReference type="InterPro" id="IPR013986">
    <property type="entry name" value="DExx_box_DNA_helicase_dom_sf"/>
</dbReference>
<dbReference type="eggNOG" id="COG1379">
    <property type="taxonomic scope" value="Bacteria"/>
</dbReference>
<dbReference type="GO" id="GO:0005524">
    <property type="term" value="F:ATP binding"/>
    <property type="evidence" value="ECO:0007669"/>
    <property type="project" value="UniProtKB-UniRule"/>
</dbReference>
<dbReference type="GO" id="GO:0004386">
    <property type="term" value="F:helicase activity"/>
    <property type="evidence" value="ECO:0007669"/>
    <property type="project" value="UniProtKB-UniRule"/>
</dbReference>
<dbReference type="CDD" id="cd17932">
    <property type="entry name" value="DEXQc_UvrD"/>
    <property type="match status" value="1"/>
</dbReference>
<evidence type="ECO:0000259" key="7">
    <source>
        <dbReference type="PROSITE" id="PS51217"/>
    </source>
</evidence>
<keyword evidence="1 5" id="KW-0547">Nucleotide-binding</keyword>
<evidence type="ECO:0000256" key="2">
    <source>
        <dbReference type="ARBA" id="ARBA00022801"/>
    </source>
</evidence>
<keyword evidence="2 5" id="KW-0378">Hydrolase</keyword>
<keyword evidence="4 5" id="KW-0067">ATP-binding</keyword>
<dbReference type="CDD" id="cd19067">
    <property type="entry name" value="PfuEndoQ-like"/>
    <property type="match status" value="1"/>
</dbReference>
<dbReference type="RefSeq" id="WP_011526789.1">
    <property type="nucleotide sequence ID" value="NC_008011.1"/>
</dbReference>
<dbReference type="Gene3D" id="3.20.20.140">
    <property type="entry name" value="Metal-dependent hydrolases"/>
    <property type="match status" value="1"/>
</dbReference>
<reference evidence="8 9" key="1">
    <citation type="submission" date="2005-11" db="EMBL/GenBank/DDBJ databases">
        <title>The complete genome sequence of Lawsonia intracellularis: the causative agent of proliferative enteropathy.</title>
        <authorList>
            <person name="Kaur K."/>
            <person name="Zhang Q."/>
            <person name="Beckler D."/>
            <person name="Munir S."/>
            <person name="Li L."/>
            <person name="Kinsley K."/>
            <person name="Herron L."/>
            <person name="Peterson A."/>
            <person name="May B."/>
            <person name="Singh S."/>
            <person name="Gebhart C."/>
            <person name="Kapur V."/>
        </authorList>
    </citation>
    <scope>NUCLEOTIDE SEQUENCE [LARGE SCALE GENOMIC DNA]</scope>
    <source>
        <strain evidence="8 9">PHE/MN1-00</strain>
    </source>
</reference>
<evidence type="ECO:0000256" key="3">
    <source>
        <dbReference type="ARBA" id="ARBA00022806"/>
    </source>
</evidence>
<sequence length="1102" mass="123144">MSIFCADLHIHSRFSRATSKKLTAPHLAAWSRIKGISVIATGDITHPVWREELQQQLILDEASGLYKLPVSKEVLQSEVPGIEIPSDSPDPLFLLQGEISSIYKKDGLVRKVHNMIFMPDFDSIEKLCRKLESIGNLRSDGRPILGLDCRNLLEIVLEVDERGTVVPAHIWTPWFSLFGSKSGFNSLDECFGDLAPHIFALETGLSSDPEMNRLWSHLDGCALISNSDAHSGDKIGREANLFEGLPSYDGIFNALRFSTGRFPSIPNNVQYKGTVEFFPDEGKYYLDGHRACGVVVEPKEAMRMGNMCPVCGNELTIGVLHRILELADRTEAYMPATPPYYPFIPLVELLGEILGVGSMSKRVLDKYGQLIHRFGTEFNILHVVSERDLRQYWNELGEAIVRMRRGQVIRQGGYDGEYGIIRVFSDAERASFLPGKMFSRSSKPRVTTQEKSKTIKNLSPKYMTMPLLAATGVLLEGEKETSSPKSSSVTAASYGDIFLTKKDHDKKIITTTSSSSNFSYSTSQNEAIKADIQPILVLAGPGAGKTRTLIGRIEHLLFSGIKPSEILAVTFSRRAAEELQERIRNSIGKGTIRVDTLHALALGYWPKKEDGSQPHVLSEEASQAVFIKANEENEPKLIKKAWEILNLVREKQVDTSVLPEQAYLPMLEKYRQYKKIRNMVDYSDLLEQWISTLQKSRGTFWKAVLVDEIQDLSSLQLALVKLLVPSSGKGFFGIGDPDQSIYGFRGAHPNVQLALSKMWPGIKVITLAENYRSVKEVVYSASALLASGKQSKNLTSTRKDKGLLHLFTAPDYCREASWVASKVSQLIGGSSHTLVDARAGNEPHPLAGLCSPGDIAILVRMKALMKPFQESLVRLGVPCSVPETELFWEDQRVALLLGLAGRKFGRPFGIQTVPDPSSIATHIWNGGPSALLSWLESVPPFDPLFRESSSFKKLLKAYKVHGSWESLLNWLCLRQEIDLVKSHSEQVQIMTLHASKGLEFKVIFLPALEEGLLPYLGTQRLLQKAEKEYENSETIAEEKRLLYVGMTRAKDALFLSYSEQRTIFGNVLRLAPSRFLVNLPDMFQRSQLMKHIQKKPSQLSLF</sequence>
<dbReference type="InterPro" id="IPR014017">
    <property type="entry name" value="DNA_helicase_UvrD-like_C"/>
</dbReference>
<dbReference type="GO" id="GO:0140097">
    <property type="term" value="F:catalytic activity, acting on DNA"/>
    <property type="evidence" value="ECO:0007669"/>
    <property type="project" value="UniProtKB-ARBA"/>
</dbReference>
<gene>
    <name evidence="8" type="ordered locus">LI0706</name>
</gene>
<dbReference type="PROSITE" id="PS51217">
    <property type="entry name" value="UVRD_HELICASE_CTER"/>
    <property type="match status" value="1"/>
</dbReference>
<evidence type="ECO:0000256" key="4">
    <source>
        <dbReference type="ARBA" id="ARBA00022840"/>
    </source>
</evidence>
<dbReference type="Proteomes" id="UP000002430">
    <property type="component" value="Chromosome"/>
</dbReference>
<evidence type="ECO:0000313" key="8">
    <source>
        <dbReference type="EMBL" id="CAJ54760.1"/>
    </source>
</evidence>
<dbReference type="Gene3D" id="1.10.10.160">
    <property type="match status" value="1"/>
</dbReference>
<feature type="domain" description="UvrD-like helicase ATP-binding" evidence="6">
    <location>
        <begin position="518"/>
        <end position="774"/>
    </location>
</feature>
<evidence type="ECO:0000313" key="9">
    <source>
        <dbReference type="Proteomes" id="UP000002430"/>
    </source>
</evidence>
<dbReference type="SUPFAM" id="SSF52540">
    <property type="entry name" value="P-loop containing nucleoside triphosphate hydrolases"/>
    <property type="match status" value="1"/>
</dbReference>
<name>Q1MQG7_LAWIP</name>
<feature type="binding site" evidence="5">
    <location>
        <begin position="539"/>
        <end position="546"/>
    </location>
    <ligand>
        <name>ATP</name>
        <dbReference type="ChEBI" id="CHEBI:30616"/>
    </ligand>
</feature>
<dbReference type="GO" id="GO:0016787">
    <property type="term" value="F:hydrolase activity"/>
    <property type="evidence" value="ECO:0007669"/>
    <property type="project" value="UniProtKB-UniRule"/>
</dbReference>
<dbReference type="Gene3D" id="1.10.486.10">
    <property type="entry name" value="PCRA, domain 4"/>
    <property type="match status" value="1"/>
</dbReference>
<organism evidence="8 9">
    <name type="scientific">Lawsonia intracellularis (strain PHE/MN1-00)</name>
    <dbReference type="NCBI Taxonomy" id="363253"/>
    <lineage>
        <taxon>Bacteria</taxon>
        <taxon>Pseudomonadati</taxon>
        <taxon>Thermodesulfobacteriota</taxon>
        <taxon>Desulfovibrionia</taxon>
        <taxon>Desulfovibrionales</taxon>
        <taxon>Desulfovibrionaceae</taxon>
        <taxon>Lawsonia</taxon>
    </lineage>
</organism>
<dbReference type="InterPro" id="IPR016195">
    <property type="entry name" value="Pol/histidinol_Pase-like"/>
</dbReference>
<dbReference type="SUPFAM" id="SSF89550">
    <property type="entry name" value="PHP domain-like"/>
    <property type="match status" value="1"/>
</dbReference>
<dbReference type="HOGENOM" id="CLU_005571_0_0_7"/>
<dbReference type="PANTHER" id="PTHR40084:SF1">
    <property type="entry name" value="PHOSPHOTRANSFERASE"/>
    <property type="match status" value="1"/>
</dbReference>
<protein>
    <submittedName>
        <fullName evidence="8">Uncharacterized conserved protein</fullName>
    </submittedName>
</protein>